<keyword evidence="3" id="KW-1185">Reference proteome</keyword>
<comment type="caution">
    <text evidence="2">The sequence shown here is derived from an EMBL/GenBank/DDBJ whole genome shotgun (WGS) entry which is preliminary data.</text>
</comment>
<protein>
    <submittedName>
        <fullName evidence="2">Uncharacterized protein</fullName>
    </submittedName>
</protein>
<proteinExistence type="predicted"/>
<evidence type="ECO:0000313" key="3">
    <source>
        <dbReference type="Proteomes" id="UP001165082"/>
    </source>
</evidence>
<sequence>MSGLLIFIKPGTASQIVVAMLLSIFSIVVYVNFAPFLEDGDDVLAAVTQVSIFFTLLGALLVRVKIDDEYDQQTFGILLIGINLAGVAMVFASTLLEPIVFVGGFFDHNHAHNARIKGLTEAHDEDTAFVAYFKDLASSFTKEAGYQDVSSEKMSDEMRTFLAENDAIMELRNSEGDGAFNEGRVKFTVALPVVAVKDLVLNLDCDLRHKILEHYQLETDDQSFTEKNNASLQRRVLYSARKMPFPLKSRDYMVEQFNTETLDGSGHIIASRSIYDEELFSLTKSKKKGCVRADVLMKGYLLRPSVKTVGSTDITYIACLSHGSKLEEFLSKKGLKEGLKTVVREMRFLEEKKVDIRMRGVLPVQIVRRATKVPLQARKLSIATVNALMESGPKLEV</sequence>
<organism evidence="2 3">
    <name type="scientific">Triparma retinervis</name>
    <dbReference type="NCBI Taxonomy" id="2557542"/>
    <lineage>
        <taxon>Eukaryota</taxon>
        <taxon>Sar</taxon>
        <taxon>Stramenopiles</taxon>
        <taxon>Ochrophyta</taxon>
        <taxon>Bolidophyceae</taxon>
        <taxon>Parmales</taxon>
        <taxon>Triparmaceae</taxon>
        <taxon>Triparma</taxon>
    </lineage>
</organism>
<dbReference type="SUPFAM" id="SSF55961">
    <property type="entry name" value="Bet v1-like"/>
    <property type="match status" value="1"/>
</dbReference>
<dbReference type="Proteomes" id="UP001165082">
    <property type="component" value="Unassembled WGS sequence"/>
</dbReference>
<keyword evidence="1" id="KW-1133">Transmembrane helix</keyword>
<evidence type="ECO:0000256" key="1">
    <source>
        <dbReference type="SAM" id="Phobius"/>
    </source>
</evidence>
<dbReference type="InterPro" id="IPR023393">
    <property type="entry name" value="START-like_dom_sf"/>
</dbReference>
<dbReference type="AlphaFoldDB" id="A0A9W6ZWC3"/>
<feature type="transmembrane region" description="Helical" evidence="1">
    <location>
        <begin position="43"/>
        <end position="62"/>
    </location>
</feature>
<feature type="transmembrane region" description="Helical" evidence="1">
    <location>
        <begin position="12"/>
        <end position="31"/>
    </location>
</feature>
<dbReference type="Gene3D" id="3.30.530.20">
    <property type="match status" value="1"/>
</dbReference>
<keyword evidence="1" id="KW-0472">Membrane</keyword>
<dbReference type="OrthoDB" id="5403181at2759"/>
<dbReference type="EMBL" id="BRXZ01004976">
    <property type="protein sequence ID" value="GMH58125.1"/>
    <property type="molecule type" value="Genomic_DNA"/>
</dbReference>
<accession>A0A9W6ZWC3</accession>
<gene>
    <name evidence="2" type="ORF">TrRE_jg6816</name>
</gene>
<evidence type="ECO:0000313" key="2">
    <source>
        <dbReference type="EMBL" id="GMH58125.1"/>
    </source>
</evidence>
<feature type="transmembrane region" description="Helical" evidence="1">
    <location>
        <begin position="74"/>
        <end position="96"/>
    </location>
</feature>
<reference evidence="2" key="1">
    <citation type="submission" date="2022-07" db="EMBL/GenBank/DDBJ databases">
        <title>Genome analysis of Parmales, a sister group of diatoms, reveals the evolutionary specialization of diatoms from phago-mixotrophs to photoautotrophs.</title>
        <authorList>
            <person name="Ban H."/>
            <person name="Sato S."/>
            <person name="Yoshikawa S."/>
            <person name="Kazumasa Y."/>
            <person name="Nakamura Y."/>
            <person name="Ichinomiya M."/>
            <person name="Saitoh K."/>
            <person name="Sato N."/>
            <person name="Blanc-Mathieu R."/>
            <person name="Endo H."/>
            <person name="Kuwata A."/>
            <person name="Ogata H."/>
        </authorList>
    </citation>
    <scope>NUCLEOTIDE SEQUENCE</scope>
</reference>
<name>A0A9W6ZWC3_9STRA</name>
<keyword evidence="1" id="KW-0812">Transmembrane</keyword>